<dbReference type="AlphaFoldDB" id="A0A2K8L250"/>
<organism evidence="3 4">
    <name type="scientific">Mariprofundus ferrinatatus</name>
    <dbReference type="NCBI Taxonomy" id="1921087"/>
    <lineage>
        <taxon>Bacteria</taxon>
        <taxon>Pseudomonadati</taxon>
        <taxon>Pseudomonadota</taxon>
        <taxon>Candidatius Mariprofundia</taxon>
        <taxon>Mariprofundales</taxon>
        <taxon>Mariprofundaceae</taxon>
        <taxon>Mariprofundus</taxon>
    </lineage>
</organism>
<evidence type="ECO:0000313" key="3">
    <source>
        <dbReference type="EMBL" id="ATX81323.1"/>
    </source>
</evidence>
<sequence>MAGAVGRGLFWSLSAIGLGYMVWSLIFSDHGYLVYRQEAMQTELLRGELEEQQAERERLAKEVLRLRNDPDALEELVHRELGYVYPDEIIVMMPERVEEEEKGSGQ</sequence>
<keyword evidence="2" id="KW-1133">Transmembrane helix</keyword>
<dbReference type="GO" id="GO:0051301">
    <property type="term" value="P:cell division"/>
    <property type="evidence" value="ECO:0007669"/>
    <property type="project" value="UniProtKB-KW"/>
</dbReference>
<dbReference type="Proteomes" id="UP000231637">
    <property type="component" value="Chromosome"/>
</dbReference>
<evidence type="ECO:0000256" key="1">
    <source>
        <dbReference type="SAM" id="Coils"/>
    </source>
</evidence>
<dbReference type="EMBL" id="CP018800">
    <property type="protein sequence ID" value="ATX81323.1"/>
    <property type="molecule type" value="Genomic_DNA"/>
</dbReference>
<reference evidence="3 4" key="1">
    <citation type="submission" date="2016-12" db="EMBL/GenBank/DDBJ databases">
        <title>Isolation and genomic insights into novel planktonic Zetaproteobacteria from stratified waters of the Chesapeake Bay.</title>
        <authorList>
            <person name="McAllister S.M."/>
            <person name="Kato S."/>
            <person name="Chan C.S."/>
            <person name="Chiu B.K."/>
            <person name="Field E.K."/>
        </authorList>
    </citation>
    <scope>NUCLEOTIDE SEQUENCE [LARGE SCALE GENOMIC DNA]</scope>
    <source>
        <strain evidence="3 4">CP-8</strain>
    </source>
</reference>
<accession>A0A2K8L250</accession>
<dbReference type="InterPro" id="IPR007060">
    <property type="entry name" value="FtsL/DivIC"/>
</dbReference>
<evidence type="ECO:0000256" key="2">
    <source>
        <dbReference type="SAM" id="Phobius"/>
    </source>
</evidence>
<dbReference type="Pfam" id="PF04977">
    <property type="entry name" value="DivIC"/>
    <property type="match status" value="1"/>
</dbReference>
<evidence type="ECO:0000313" key="4">
    <source>
        <dbReference type="Proteomes" id="UP000231637"/>
    </source>
</evidence>
<name>A0A2K8L250_9PROT</name>
<dbReference type="RefSeq" id="WP_100264802.1">
    <property type="nucleotide sequence ID" value="NZ_CP018800.1"/>
</dbReference>
<keyword evidence="4" id="KW-1185">Reference proteome</keyword>
<dbReference type="OrthoDB" id="5296441at2"/>
<keyword evidence="3" id="KW-0132">Cell division</keyword>
<keyword evidence="1" id="KW-0175">Coiled coil</keyword>
<proteinExistence type="predicted"/>
<dbReference type="KEGG" id="mfn:Ga0123462_0448"/>
<keyword evidence="3" id="KW-0131">Cell cycle</keyword>
<keyword evidence="2" id="KW-0472">Membrane</keyword>
<feature type="coiled-coil region" evidence="1">
    <location>
        <begin position="42"/>
        <end position="69"/>
    </location>
</feature>
<protein>
    <submittedName>
        <fullName evidence="3">Cell division protein FtsB</fullName>
    </submittedName>
</protein>
<feature type="transmembrane region" description="Helical" evidence="2">
    <location>
        <begin position="6"/>
        <end position="27"/>
    </location>
</feature>
<gene>
    <name evidence="3" type="ORF">Ga0123462_0448</name>
</gene>
<keyword evidence="2" id="KW-0812">Transmembrane</keyword>